<dbReference type="SUPFAM" id="SSF53474">
    <property type="entry name" value="alpha/beta-Hydrolases"/>
    <property type="match status" value="1"/>
</dbReference>
<evidence type="ECO:0000256" key="1">
    <source>
        <dbReference type="ARBA" id="ARBA00004613"/>
    </source>
</evidence>
<name>A0AAV4IP30_9GAST</name>
<proteinExistence type="inferred from homology"/>
<dbReference type="PANTHER" id="PTHR11610">
    <property type="entry name" value="LIPASE"/>
    <property type="match status" value="1"/>
</dbReference>
<comment type="similarity">
    <text evidence="2 4">Belongs to the AB hydrolase superfamily. Lipase family.</text>
</comment>
<dbReference type="AlphaFoldDB" id="A0AAV4IP30"/>
<dbReference type="Proteomes" id="UP000762676">
    <property type="component" value="Unassembled WGS sequence"/>
</dbReference>
<dbReference type="EMBL" id="BMAT01002701">
    <property type="protein sequence ID" value="GFS12139.1"/>
    <property type="molecule type" value="Genomic_DNA"/>
</dbReference>
<dbReference type="GO" id="GO:0016298">
    <property type="term" value="F:lipase activity"/>
    <property type="evidence" value="ECO:0007669"/>
    <property type="project" value="InterPro"/>
</dbReference>
<dbReference type="InterPro" id="IPR013818">
    <property type="entry name" value="Lipase"/>
</dbReference>
<keyword evidence="3" id="KW-0964">Secreted</keyword>
<keyword evidence="7" id="KW-1185">Reference proteome</keyword>
<sequence>MNVILVDWQNGATAPNYYQAVANTRTVGAMIGRLLEDFNAYAGMSFQNVHLAGHSLGSHIMGYAGKEVFRLTGHKLGRITGTQRSDRVIH</sequence>
<dbReference type="Gene3D" id="3.40.50.1820">
    <property type="entry name" value="alpha/beta hydrolase"/>
    <property type="match status" value="1"/>
</dbReference>
<comment type="subcellular location">
    <subcellularLocation>
        <location evidence="1">Secreted</location>
    </subcellularLocation>
</comment>
<evidence type="ECO:0000313" key="6">
    <source>
        <dbReference type="EMBL" id="GFS12139.1"/>
    </source>
</evidence>
<evidence type="ECO:0000256" key="4">
    <source>
        <dbReference type="RuleBase" id="RU004262"/>
    </source>
</evidence>
<dbReference type="GO" id="GO:0016042">
    <property type="term" value="P:lipid catabolic process"/>
    <property type="evidence" value="ECO:0007669"/>
    <property type="project" value="TreeGrafter"/>
</dbReference>
<protein>
    <submittedName>
        <fullName evidence="6">Pancreatic lipase-related protein</fullName>
    </submittedName>
</protein>
<accession>A0AAV4IP30</accession>
<evidence type="ECO:0000256" key="2">
    <source>
        <dbReference type="ARBA" id="ARBA00010701"/>
    </source>
</evidence>
<evidence type="ECO:0000259" key="5">
    <source>
        <dbReference type="Pfam" id="PF00151"/>
    </source>
</evidence>
<dbReference type="PRINTS" id="PR00821">
    <property type="entry name" value="TAGLIPASE"/>
</dbReference>
<gene>
    <name evidence="6" type="ORF">ElyMa_001364400</name>
</gene>
<dbReference type="InterPro" id="IPR000734">
    <property type="entry name" value="TAG_lipase"/>
</dbReference>
<dbReference type="GO" id="GO:0005615">
    <property type="term" value="C:extracellular space"/>
    <property type="evidence" value="ECO:0007669"/>
    <property type="project" value="TreeGrafter"/>
</dbReference>
<comment type="caution">
    <text evidence="6">The sequence shown here is derived from an EMBL/GenBank/DDBJ whole genome shotgun (WGS) entry which is preliminary data.</text>
</comment>
<evidence type="ECO:0000256" key="3">
    <source>
        <dbReference type="ARBA" id="ARBA00022525"/>
    </source>
</evidence>
<dbReference type="Pfam" id="PF00151">
    <property type="entry name" value="Lipase"/>
    <property type="match status" value="1"/>
</dbReference>
<feature type="domain" description="Lipase" evidence="5">
    <location>
        <begin position="2"/>
        <end position="81"/>
    </location>
</feature>
<dbReference type="InterPro" id="IPR029058">
    <property type="entry name" value="AB_hydrolase_fold"/>
</dbReference>
<evidence type="ECO:0000313" key="7">
    <source>
        <dbReference type="Proteomes" id="UP000762676"/>
    </source>
</evidence>
<organism evidence="6 7">
    <name type="scientific">Elysia marginata</name>
    <dbReference type="NCBI Taxonomy" id="1093978"/>
    <lineage>
        <taxon>Eukaryota</taxon>
        <taxon>Metazoa</taxon>
        <taxon>Spiralia</taxon>
        <taxon>Lophotrochozoa</taxon>
        <taxon>Mollusca</taxon>
        <taxon>Gastropoda</taxon>
        <taxon>Heterobranchia</taxon>
        <taxon>Euthyneura</taxon>
        <taxon>Panpulmonata</taxon>
        <taxon>Sacoglossa</taxon>
        <taxon>Placobranchoidea</taxon>
        <taxon>Plakobranchidae</taxon>
        <taxon>Elysia</taxon>
    </lineage>
</organism>
<reference evidence="6 7" key="1">
    <citation type="journal article" date="2021" name="Elife">
        <title>Chloroplast acquisition without the gene transfer in kleptoplastic sea slugs, Plakobranchus ocellatus.</title>
        <authorList>
            <person name="Maeda T."/>
            <person name="Takahashi S."/>
            <person name="Yoshida T."/>
            <person name="Shimamura S."/>
            <person name="Takaki Y."/>
            <person name="Nagai Y."/>
            <person name="Toyoda A."/>
            <person name="Suzuki Y."/>
            <person name="Arimoto A."/>
            <person name="Ishii H."/>
            <person name="Satoh N."/>
            <person name="Nishiyama T."/>
            <person name="Hasebe M."/>
            <person name="Maruyama T."/>
            <person name="Minagawa J."/>
            <person name="Obokata J."/>
            <person name="Shigenobu S."/>
        </authorList>
    </citation>
    <scope>NUCLEOTIDE SEQUENCE [LARGE SCALE GENOMIC DNA]</scope>
</reference>